<dbReference type="Proteomes" id="UP001141806">
    <property type="component" value="Unassembled WGS sequence"/>
</dbReference>
<protein>
    <recommendedName>
        <fullName evidence="3">Subtilisin-like protease fibronectin type-III domain-containing protein</fullName>
    </recommendedName>
</protein>
<dbReference type="EMBL" id="JAMYWD010000008">
    <property type="protein sequence ID" value="KAJ4963048.1"/>
    <property type="molecule type" value="Genomic_DNA"/>
</dbReference>
<dbReference type="AlphaFoldDB" id="A0A9Q0K6A2"/>
<keyword evidence="2" id="KW-0732">Signal</keyword>
<dbReference type="GO" id="GO:0004252">
    <property type="term" value="F:serine-type endopeptidase activity"/>
    <property type="evidence" value="ECO:0007669"/>
    <property type="project" value="InterPro"/>
</dbReference>
<proteinExistence type="inferred from homology"/>
<sequence length="204" mass="21995">MSCPYAIGAAAAYVKSFHPDCSPSAIKSALVTTGNILSLGLFYVQMNMVHECNRNPAAELAYGAGHIDPVKAVHPGLVYVALKDDYIKFLCNIAPIDLNYPSMAVHFPLNSTAFVINFQRRVTNVGSANSTYKASFISDSKTKINVKPEVLSFTSLHQEKSFVVTVSGNGVPQDSMASASLVWSDGKHSVRSPIVVYAFSSDIE</sequence>
<evidence type="ECO:0000313" key="5">
    <source>
        <dbReference type="Proteomes" id="UP001141806"/>
    </source>
</evidence>
<evidence type="ECO:0000256" key="2">
    <source>
        <dbReference type="ARBA" id="ARBA00022729"/>
    </source>
</evidence>
<dbReference type="InterPro" id="IPR045051">
    <property type="entry name" value="SBT"/>
</dbReference>
<evidence type="ECO:0000256" key="1">
    <source>
        <dbReference type="ARBA" id="ARBA00011073"/>
    </source>
</evidence>
<dbReference type="Gene3D" id="2.60.40.2310">
    <property type="match status" value="1"/>
</dbReference>
<dbReference type="InterPro" id="IPR036852">
    <property type="entry name" value="Peptidase_S8/S53_dom_sf"/>
</dbReference>
<dbReference type="Gene3D" id="3.40.50.200">
    <property type="entry name" value="Peptidase S8/S53 domain"/>
    <property type="match status" value="1"/>
</dbReference>
<feature type="domain" description="Subtilisin-like protease fibronectin type-III" evidence="3">
    <location>
        <begin position="97"/>
        <end position="196"/>
    </location>
</feature>
<dbReference type="OrthoDB" id="4803627at2759"/>
<evidence type="ECO:0000313" key="4">
    <source>
        <dbReference type="EMBL" id="KAJ4963048.1"/>
    </source>
</evidence>
<keyword evidence="5" id="KW-1185">Reference proteome</keyword>
<evidence type="ECO:0000259" key="3">
    <source>
        <dbReference type="Pfam" id="PF17766"/>
    </source>
</evidence>
<dbReference type="GO" id="GO:0006508">
    <property type="term" value="P:proteolysis"/>
    <property type="evidence" value="ECO:0007669"/>
    <property type="project" value="InterPro"/>
</dbReference>
<comment type="caution">
    <text evidence="4">The sequence shown here is derived from an EMBL/GenBank/DDBJ whole genome shotgun (WGS) entry which is preliminary data.</text>
</comment>
<dbReference type="SUPFAM" id="SSF52743">
    <property type="entry name" value="Subtilisin-like"/>
    <property type="match status" value="1"/>
</dbReference>
<gene>
    <name evidence="4" type="ORF">NE237_022987</name>
</gene>
<name>A0A9Q0K6A2_9MAGN</name>
<reference evidence="4" key="1">
    <citation type="journal article" date="2023" name="Plant J.">
        <title>The genome of the king protea, Protea cynaroides.</title>
        <authorList>
            <person name="Chang J."/>
            <person name="Duong T.A."/>
            <person name="Schoeman C."/>
            <person name="Ma X."/>
            <person name="Roodt D."/>
            <person name="Barker N."/>
            <person name="Li Z."/>
            <person name="Van de Peer Y."/>
            <person name="Mizrachi E."/>
        </authorList>
    </citation>
    <scope>NUCLEOTIDE SEQUENCE</scope>
    <source>
        <tissue evidence="4">Young leaves</tissue>
    </source>
</reference>
<accession>A0A9Q0K6A2</accession>
<organism evidence="4 5">
    <name type="scientific">Protea cynaroides</name>
    <dbReference type="NCBI Taxonomy" id="273540"/>
    <lineage>
        <taxon>Eukaryota</taxon>
        <taxon>Viridiplantae</taxon>
        <taxon>Streptophyta</taxon>
        <taxon>Embryophyta</taxon>
        <taxon>Tracheophyta</taxon>
        <taxon>Spermatophyta</taxon>
        <taxon>Magnoliopsida</taxon>
        <taxon>Proteales</taxon>
        <taxon>Proteaceae</taxon>
        <taxon>Protea</taxon>
    </lineage>
</organism>
<comment type="similarity">
    <text evidence="1">Belongs to the peptidase S8 family.</text>
</comment>
<dbReference type="InterPro" id="IPR041469">
    <property type="entry name" value="Subtilisin-like_FN3"/>
</dbReference>
<dbReference type="PANTHER" id="PTHR10795">
    <property type="entry name" value="PROPROTEIN CONVERTASE SUBTILISIN/KEXIN"/>
    <property type="match status" value="1"/>
</dbReference>
<dbReference type="Pfam" id="PF17766">
    <property type="entry name" value="fn3_6"/>
    <property type="match status" value="1"/>
</dbReference>